<keyword evidence="2" id="KW-1185">Reference proteome</keyword>
<name>A0ABZ2PE75_9BRAD</name>
<dbReference type="Proteomes" id="UP001432046">
    <property type="component" value="Plasmid pBs5S5b"/>
</dbReference>
<evidence type="ECO:0000313" key="1">
    <source>
        <dbReference type="EMBL" id="WXC84716.1"/>
    </source>
</evidence>
<organism evidence="1 2">
    <name type="scientific">Bradyrhizobium septentrionale</name>
    <dbReference type="NCBI Taxonomy" id="1404411"/>
    <lineage>
        <taxon>Bacteria</taxon>
        <taxon>Pseudomonadati</taxon>
        <taxon>Pseudomonadota</taxon>
        <taxon>Alphaproteobacteria</taxon>
        <taxon>Hyphomicrobiales</taxon>
        <taxon>Nitrobacteraceae</taxon>
        <taxon>Bradyrhizobium</taxon>
    </lineage>
</organism>
<protein>
    <recommendedName>
        <fullName evidence="3">TnsA endonuclease N-terminal domain-containing protein</fullName>
    </recommendedName>
</protein>
<keyword evidence="1" id="KW-0614">Plasmid</keyword>
<proteinExistence type="predicted"/>
<geneLocation type="plasmid" evidence="1 2">
    <name>pBs5S5b</name>
</geneLocation>
<reference evidence="1" key="2">
    <citation type="submission" date="2024-03" db="EMBL/GenBank/DDBJ databases">
        <authorList>
            <person name="Bromfield E.S.P."/>
            <person name="Cloutier S."/>
        </authorList>
    </citation>
    <scope>NUCLEOTIDE SEQUENCE</scope>
    <source>
        <strain evidence="1">5S5</strain>
        <plasmid evidence="1">pBs5S5b</plasmid>
    </source>
</reference>
<accession>A0ABZ2PE75</accession>
<reference evidence="1" key="1">
    <citation type="journal article" date="2021" name="Int. J. Syst. Evol. Microbiol.">
        <title>Bradyrhizobium septentrionale sp. nov. (sv. septentrionale) and Bradyrhizobium quebecense sp. nov. (sv. septentrionale) associated with legumes native to Canada possess rearranged symbiosis genes and numerous insertion sequences.</title>
        <authorList>
            <person name="Bromfield E.S.P."/>
            <person name="Cloutier S."/>
        </authorList>
    </citation>
    <scope>NUCLEOTIDE SEQUENCE</scope>
    <source>
        <strain evidence="1">5S5</strain>
    </source>
</reference>
<evidence type="ECO:0008006" key="3">
    <source>
        <dbReference type="Google" id="ProtNLM"/>
    </source>
</evidence>
<gene>
    <name evidence="1" type="ORF">WDK88_44635</name>
</gene>
<dbReference type="RefSeq" id="WP_338835128.1">
    <property type="nucleotide sequence ID" value="NZ_CP147712.1"/>
</dbReference>
<dbReference type="EMBL" id="CP147712">
    <property type="protein sequence ID" value="WXC84716.1"/>
    <property type="molecule type" value="Genomic_DNA"/>
</dbReference>
<evidence type="ECO:0000313" key="2">
    <source>
        <dbReference type="Proteomes" id="UP001432046"/>
    </source>
</evidence>
<sequence>MKTKTAAALFTSFKTSRAIPCGRPHRRDFMIQSTLDAGVRAIEYHPMVVLDDHVIRTDAIVLDRDDGRFAIDFVDARTPEDARAEGLLQIGFEQHCSGIIAVSAADVGREPRLSAARQVWVHAGMTVTSDDRAQILDALECEGPVPLRALHGLVATRRDAVQVVYALACEGSVSIDLRAGLDGRTIVRGGALGLGLRYGT</sequence>